<sequence>MEGNIHITKDLRERMRRIYLFEPLHELAGKRQLDDDGREIDMRMIGLFTLLYFFEMKLMRESKIGLEEAAHFIRPLLQKRYNIADERVNALLMIVKETFRPAKGVYKTYSFYDWGTDEVEEIPFSFLKTDFFDAKENRQYYQLDDDGLELIFATKEYFQEFQLSIHQLMLRKLLEKGELEGALRQINEMRMDVEQLHERMEKLSQEIRRNIINSETQKRYMDVLQDRNMRLQRENTEFEELHQFIVESRKATESTVNEEDMKAFRMLLKIDEALLAVHEQHKDLLTHSLRLKEEALDAAQQSLYNIGLEQFNFDKEIVSEIVSTPLPLESMKGILAPFLKLESKKSWSLLSIFGVQSWTEEEQNAELAHYEEVVAEEKREQYAKQIRRVYQSFMKEMLIFAEDRLSWTLAEWVEQLQKNRTISLDERYFYDFLLLCHQRSPLSKGAEIKDEMSMHLLADATMLLEKRLLVIEEHYDTLQVTPRFTIQNLVFMWQEE</sequence>
<evidence type="ECO:0000256" key="1">
    <source>
        <dbReference type="SAM" id="Coils"/>
    </source>
</evidence>
<gene>
    <name evidence="2" type="ORF">WAX74_12735</name>
</gene>
<organism evidence="2 3">
    <name type="scientific">Psychrobacillus mangrovi</name>
    <dbReference type="NCBI Taxonomy" id="3117745"/>
    <lineage>
        <taxon>Bacteria</taxon>
        <taxon>Bacillati</taxon>
        <taxon>Bacillota</taxon>
        <taxon>Bacilli</taxon>
        <taxon>Bacillales</taxon>
        <taxon>Bacillaceae</taxon>
        <taxon>Psychrobacillus</taxon>
    </lineage>
</organism>
<dbReference type="EMBL" id="JBAWSY010000009">
    <property type="protein sequence ID" value="MEI4770503.1"/>
    <property type="molecule type" value="Genomic_DNA"/>
</dbReference>
<feature type="coiled-coil region" evidence="1">
    <location>
        <begin position="179"/>
        <end position="241"/>
    </location>
</feature>
<dbReference type="RefSeq" id="WP_336498065.1">
    <property type="nucleotide sequence ID" value="NZ_JBAWSY010000009.1"/>
</dbReference>
<dbReference type="Proteomes" id="UP001364890">
    <property type="component" value="Unassembled WGS sequence"/>
</dbReference>
<reference evidence="2 3" key="1">
    <citation type="submission" date="2024-01" db="EMBL/GenBank/DDBJ databases">
        <title>Seven novel Bacillus-like species.</title>
        <authorList>
            <person name="Liu G."/>
        </authorList>
    </citation>
    <scope>NUCLEOTIDE SEQUENCE [LARGE SCALE GENOMIC DNA]</scope>
    <source>
        <strain evidence="2 3">FJAT-51614</strain>
    </source>
</reference>
<keyword evidence="1" id="KW-0175">Coiled coil</keyword>
<keyword evidence="2" id="KW-0547">Nucleotide-binding</keyword>
<proteinExistence type="predicted"/>
<accession>A0ABU8F663</accession>
<evidence type="ECO:0000313" key="3">
    <source>
        <dbReference type="Proteomes" id="UP001364890"/>
    </source>
</evidence>
<keyword evidence="2" id="KW-0067">ATP-binding</keyword>
<keyword evidence="3" id="KW-1185">Reference proteome</keyword>
<keyword evidence="2" id="KW-0347">Helicase</keyword>
<name>A0ABU8F663_9BACI</name>
<protein>
    <submittedName>
        <fullName evidence="2">Replicative DNA helicase</fullName>
    </submittedName>
</protein>
<keyword evidence="2" id="KW-0378">Hydrolase</keyword>
<comment type="caution">
    <text evidence="2">The sequence shown here is derived from an EMBL/GenBank/DDBJ whole genome shotgun (WGS) entry which is preliminary data.</text>
</comment>
<evidence type="ECO:0000313" key="2">
    <source>
        <dbReference type="EMBL" id="MEI4770503.1"/>
    </source>
</evidence>
<dbReference type="GO" id="GO:0004386">
    <property type="term" value="F:helicase activity"/>
    <property type="evidence" value="ECO:0007669"/>
    <property type="project" value="UniProtKB-KW"/>
</dbReference>